<dbReference type="EMBL" id="BSYB01000049">
    <property type="protein sequence ID" value="GMG51570.1"/>
    <property type="molecule type" value="Genomic_DNA"/>
</dbReference>
<protein>
    <submittedName>
        <fullName evidence="1">Unnamed protein product</fullName>
    </submittedName>
</protein>
<dbReference type="Proteomes" id="UP001165189">
    <property type="component" value="Unassembled WGS sequence"/>
</dbReference>
<proteinExistence type="predicted"/>
<accession>A0ABQ6L1E5</accession>
<gene>
    <name evidence="1" type="ORF">Aory05_001002300</name>
</gene>
<organism evidence="1 2">
    <name type="scientific">Aspergillus oryzae var. brunneus</name>
    <dbReference type="NCBI Taxonomy" id="332754"/>
    <lineage>
        <taxon>Eukaryota</taxon>
        <taxon>Fungi</taxon>
        <taxon>Dikarya</taxon>
        <taxon>Ascomycota</taxon>
        <taxon>Pezizomycotina</taxon>
        <taxon>Eurotiomycetes</taxon>
        <taxon>Eurotiomycetidae</taxon>
        <taxon>Eurotiales</taxon>
        <taxon>Aspergillaceae</taxon>
        <taxon>Aspergillus</taxon>
        <taxon>Aspergillus subgen. Circumdati</taxon>
    </lineage>
</organism>
<keyword evidence="2" id="KW-1185">Reference proteome</keyword>
<evidence type="ECO:0000313" key="2">
    <source>
        <dbReference type="Proteomes" id="UP001165189"/>
    </source>
</evidence>
<name>A0ABQ6L1E5_ASPOZ</name>
<comment type="caution">
    <text evidence="1">The sequence shown here is derived from an EMBL/GenBank/DDBJ whole genome shotgun (WGS) entry which is preliminary data.</text>
</comment>
<reference evidence="1" key="1">
    <citation type="submission" date="2023-04" db="EMBL/GenBank/DDBJ databases">
        <title>Aspergillus oryzae var. brunneus NBRC 4377.</title>
        <authorList>
            <person name="Ichikawa N."/>
            <person name="Sato H."/>
            <person name="Tonouchi N."/>
        </authorList>
    </citation>
    <scope>NUCLEOTIDE SEQUENCE</scope>
    <source>
        <strain evidence="1">NBRC 4377</strain>
    </source>
</reference>
<sequence>MSVPSSQVPRIAWTDSISVENTIDEIRRGDALAGHFSMYPGVKEPSTAVQYLSWETWNIYLSQQCAFSTTEHLLKYTINEKPIYIFQEIQWKYTISRLITDGKEIVFEIVSKKGKHIYIPVNSSFWLWWIELIAFVDTYAKTRHKPLEPEPAVPKPAVVGPRSPVFDDPYRSLFREGVSSSTFSAEST</sequence>
<evidence type="ECO:0000313" key="1">
    <source>
        <dbReference type="EMBL" id="GMG51570.1"/>
    </source>
</evidence>